<keyword evidence="1" id="KW-1185">Reference proteome</keyword>
<proteinExistence type="predicted"/>
<dbReference type="WBParaSite" id="nRc.2.0.1.t16398-RA">
    <property type="protein sequence ID" value="nRc.2.0.1.t16398-RA"/>
    <property type="gene ID" value="nRc.2.0.1.g16398"/>
</dbReference>
<reference evidence="2" key="1">
    <citation type="submission" date="2022-11" db="UniProtKB">
        <authorList>
            <consortium name="WormBaseParasite"/>
        </authorList>
    </citation>
    <scope>IDENTIFICATION</scope>
</reference>
<organism evidence="1 2">
    <name type="scientific">Romanomermis culicivorax</name>
    <name type="common">Nematode worm</name>
    <dbReference type="NCBI Taxonomy" id="13658"/>
    <lineage>
        <taxon>Eukaryota</taxon>
        <taxon>Metazoa</taxon>
        <taxon>Ecdysozoa</taxon>
        <taxon>Nematoda</taxon>
        <taxon>Enoplea</taxon>
        <taxon>Dorylaimia</taxon>
        <taxon>Mermithida</taxon>
        <taxon>Mermithoidea</taxon>
        <taxon>Mermithidae</taxon>
        <taxon>Romanomermis</taxon>
    </lineage>
</organism>
<sequence>MRLLKTTKKEKTNITVQKLGVNGGDGGEYWMHIESVVDCHSGCHFLGNSRCRDNHGGTGIVMAIQTNGARVAIATVVGDIAAAGRRSVGLRL</sequence>
<accession>A0A915IQC7</accession>
<dbReference type="Proteomes" id="UP000887565">
    <property type="component" value="Unplaced"/>
</dbReference>
<protein>
    <submittedName>
        <fullName evidence="2">Uncharacterized protein</fullName>
    </submittedName>
</protein>
<name>A0A915IQC7_ROMCU</name>
<evidence type="ECO:0000313" key="2">
    <source>
        <dbReference type="WBParaSite" id="nRc.2.0.1.t16398-RA"/>
    </source>
</evidence>
<evidence type="ECO:0000313" key="1">
    <source>
        <dbReference type="Proteomes" id="UP000887565"/>
    </source>
</evidence>
<dbReference type="AlphaFoldDB" id="A0A915IQC7"/>